<evidence type="ECO:0000256" key="2">
    <source>
        <dbReference type="ARBA" id="ARBA00010663"/>
    </source>
</evidence>
<keyword evidence="5 10" id="KW-1133">Transmembrane helix</keyword>
<feature type="transmembrane region" description="Helical" evidence="10">
    <location>
        <begin position="174"/>
        <end position="195"/>
    </location>
</feature>
<dbReference type="PROSITE" id="PS50262">
    <property type="entry name" value="G_PROTEIN_RECEP_F1_2"/>
    <property type="match status" value="1"/>
</dbReference>
<evidence type="ECO:0000256" key="5">
    <source>
        <dbReference type="ARBA" id="ARBA00022989"/>
    </source>
</evidence>
<dbReference type="Pfam" id="PF00001">
    <property type="entry name" value="7tm_1"/>
    <property type="match status" value="1"/>
</dbReference>
<dbReference type="GeneID" id="108562104"/>
<feature type="non-terminal residue" evidence="13">
    <location>
        <position position="199"/>
    </location>
</feature>
<dbReference type="RefSeq" id="XP_017775798.1">
    <property type="nucleotide sequence ID" value="XM_017920309.1"/>
</dbReference>
<sequence>MYSAVAALQPLINQSVVNPLKCTYVEDAKSVCSQNGTSVVVACTGYGDRLYEYSCKLHATASASASGFFACTGCDSPGRFQIELLNINNLSEFLFMSPMVGNFRCSTRNQSDVDFWTCTLDDSFTNETAGNFLWESDWSFLFVFVFIMAGGVGNILVCLAVLFDRRLRNYTNYFLLSLAMADLLVSLFVMPLGAIPGFL</sequence>
<gene>
    <name evidence="13" type="primary">LOC108562104</name>
</gene>
<dbReference type="Gene3D" id="1.20.1070.10">
    <property type="entry name" value="Rhodopsin 7-helix transmembrane proteins"/>
    <property type="match status" value="1"/>
</dbReference>
<keyword evidence="8" id="KW-0675">Receptor</keyword>
<organism evidence="12 13">
    <name type="scientific">Nicrophorus vespilloides</name>
    <name type="common">Boreal carrion beetle</name>
    <dbReference type="NCBI Taxonomy" id="110193"/>
    <lineage>
        <taxon>Eukaryota</taxon>
        <taxon>Metazoa</taxon>
        <taxon>Ecdysozoa</taxon>
        <taxon>Arthropoda</taxon>
        <taxon>Hexapoda</taxon>
        <taxon>Insecta</taxon>
        <taxon>Pterygota</taxon>
        <taxon>Neoptera</taxon>
        <taxon>Endopterygota</taxon>
        <taxon>Coleoptera</taxon>
        <taxon>Polyphaga</taxon>
        <taxon>Staphyliniformia</taxon>
        <taxon>Silphidae</taxon>
        <taxon>Nicrophorinae</taxon>
        <taxon>Nicrophorus</taxon>
    </lineage>
</organism>
<evidence type="ECO:0000256" key="1">
    <source>
        <dbReference type="ARBA" id="ARBA00004651"/>
    </source>
</evidence>
<evidence type="ECO:0000313" key="12">
    <source>
        <dbReference type="Proteomes" id="UP000695000"/>
    </source>
</evidence>
<keyword evidence="4 10" id="KW-0812">Transmembrane</keyword>
<keyword evidence="9" id="KW-0807">Transducer</keyword>
<dbReference type="SUPFAM" id="SSF81321">
    <property type="entry name" value="Family A G protein-coupled receptor-like"/>
    <property type="match status" value="1"/>
</dbReference>
<keyword evidence="7 10" id="KW-0472">Membrane</keyword>
<protein>
    <submittedName>
        <fullName evidence="13">5-hydroxytryptamine receptor 1-like</fullName>
    </submittedName>
</protein>
<evidence type="ECO:0000256" key="7">
    <source>
        <dbReference type="ARBA" id="ARBA00023136"/>
    </source>
</evidence>
<accession>A0ABM1MMJ8</accession>
<keyword evidence="6" id="KW-0297">G-protein coupled receptor</keyword>
<dbReference type="PANTHER" id="PTHR24247">
    <property type="entry name" value="5-HYDROXYTRYPTAMINE RECEPTOR"/>
    <property type="match status" value="1"/>
</dbReference>
<evidence type="ECO:0000256" key="10">
    <source>
        <dbReference type="SAM" id="Phobius"/>
    </source>
</evidence>
<evidence type="ECO:0000256" key="6">
    <source>
        <dbReference type="ARBA" id="ARBA00023040"/>
    </source>
</evidence>
<dbReference type="PRINTS" id="PR00237">
    <property type="entry name" value="GPCRRHODOPSN"/>
</dbReference>
<comment type="similarity">
    <text evidence="2">Belongs to the G-protein coupled receptor 1 family.</text>
</comment>
<evidence type="ECO:0000256" key="8">
    <source>
        <dbReference type="ARBA" id="ARBA00023170"/>
    </source>
</evidence>
<evidence type="ECO:0000313" key="13">
    <source>
        <dbReference type="RefSeq" id="XP_017775798.1"/>
    </source>
</evidence>
<proteinExistence type="inferred from homology"/>
<dbReference type="InterPro" id="IPR017452">
    <property type="entry name" value="GPCR_Rhodpsn_7TM"/>
</dbReference>
<evidence type="ECO:0000256" key="9">
    <source>
        <dbReference type="ARBA" id="ARBA00023224"/>
    </source>
</evidence>
<keyword evidence="3" id="KW-1003">Cell membrane</keyword>
<dbReference type="Proteomes" id="UP000695000">
    <property type="component" value="Unplaced"/>
</dbReference>
<evidence type="ECO:0000256" key="3">
    <source>
        <dbReference type="ARBA" id="ARBA00022475"/>
    </source>
</evidence>
<feature type="domain" description="G-protein coupled receptors family 1 profile" evidence="11">
    <location>
        <begin position="153"/>
        <end position="199"/>
    </location>
</feature>
<name>A0ABM1MMJ8_NICVS</name>
<dbReference type="InterPro" id="IPR000276">
    <property type="entry name" value="GPCR_Rhodpsn"/>
</dbReference>
<reference evidence="13" key="1">
    <citation type="submission" date="2025-08" db="UniProtKB">
        <authorList>
            <consortium name="RefSeq"/>
        </authorList>
    </citation>
    <scope>IDENTIFICATION</scope>
    <source>
        <tissue evidence="13">Whole Larva</tissue>
    </source>
</reference>
<evidence type="ECO:0000259" key="11">
    <source>
        <dbReference type="PROSITE" id="PS50262"/>
    </source>
</evidence>
<evidence type="ECO:0000256" key="4">
    <source>
        <dbReference type="ARBA" id="ARBA00022692"/>
    </source>
</evidence>
<dbReference type="PANTHER" id="PTHR24247:SF228">
    <property type="entry name" value="5-HYDROXYTRYPTAMINE (SEROTONIN) RECEPTOR 2A, ISOFORM B"/>
    <property type="match status" value="1"/>
</dbReference>
<feature type="transmembrane region" description="Helical" evidence="10">
    <location>
        <begin position="138"/>
        <end position="162"/>
    </location>
</feature>
<comment type="subcellular location">
    <subcellularLocation>
        <location evidence="1">Cell membrane</location>
        <topology evidence="1">Multi-pass membrane protein</topology>
    </subcellularLocation>
</comment>
<keyword evidence="12" id="KW-1185">Reference proteome</keyword>